<comment type="caution">
    <text evidence="4">The sequence shown here is derived from an EMBL/GenBank/DDBJ whole genome shotgun (WGS) entry which is preliminary data.</text>
</comment>
<dbReference type="InterPro" id="IPR008211">
    <property type="entry name" value="Laminin_N"/>
</dbReference>
<keyword evidence="1" id="KW-1015">Disulfide bond</keyword>
<evidence type="ECO:0000256" key="2">
    <source>
        <dbReference type="ARBA" id="ARBA00023292"/>
    </source>
</evidence>
<dbReference type="InterPro" id="IPR050440">
    <property type="entry name" value="Laminin/Netrin_ECM"/>
</dbReference>
<dbReference type="Pfam" id="PF00055">
    <property type="entry name" value="Laminin_N"/>
    <property type="match status" value="1"/>
</dbReference>
<dbReference type="Gene3D" id="2.60.120.260">
    <property type="entry name" value="Galactose-binding domain-like"/>
    <property type="match status" value="1"/>
</dbReference>
<dbReference type="SMART" id="SM00136">
    <property type="entry name" value="LamNT"/>
    <property type="match status" value="1"/>
</dbReference>
<protein>
    <recommendedName>
        <fullName evidence="3">Laminin N-terminal domain-containing protein</fullName>
    </recommendedName>
</protein>
<proteinExistence type="predicted"/>
<dbReference type="PANTHER" id="PTHR10574">
    <property type="entry name" value="NETRIN/LAMININ-RELATED"/>
    <property type="match status" value="1"/>
</dbReference>
<keyword evidence="5" id="KW-1185">Reference proteome</keyword>
<dbReference type="PROSITE" id="PS51117">
    <property type="entry name" value="LAMININ_NTER"/>
    <property type="match status" value="1"/>
</dbReference>
<reference evidence="4 5" key="1">
    <citation type="submission" date="2024-07" db="EMBL/GenBank/DDBJ databases">
        <title>Chromosome-level genome assembly of the water stick insect Ranatra chinensis (Heteroptera: Nepidae).</title>
        <authorList>
            <person name="Liu X."/>
        </authorList>
    </citation>
    <scope>NUCLEOTIDE SEQUENCE [LARGE SCALE GENOMIC DNA]</scope>
    <source>
        <strain evidence="4">Cailab_2021Rc</strain>
        <tissue evidence="4">Muscle</tissue>
    </source>
</reference>
<accession>A0ABD0YXF2</accession>
<dbReference type="AlphaFoldDB" id="A0ABD0YXF2"/>
<evidence type="ECO:0000256" key="1">
    <source>
        <dbReference type="ARBA" id="ARBA00023157"/>
    </source>
</evidence>
<dbReference type="SUPFAM" id="SSF49785">
    <property type="entry name" value="Galactose-binding domain-like"/>
    <property type="match status" value="1"/>
</dbReference>
<dbReference type="EMBL" id="JBFDAA010000010">
    <property type="protein sequence ID" value="KAL1124508.1"/>
    <property type="molecule type" value="Genomic_DNA"/>
</dbReference>
<dbReference type="Proteomes" id="UP001558652">
    <property type="component" value="Unassembled WGS sequence"/>
</dbReference>
<dbReference type="InterPro" id="IPR008979">
    <property type="entry name" value="Galactose-bd-like_sf"/>
</dbReference>
<evidence type="ECO:0000313" key="4">
    <source>
        <dbReference type="EMBL" id="KAL1124508.1"/>
    </source>
</evidence>
<evidence type="ECO:0000259" key="3">
    <source>
        <dbReference type="PROSITE" id="PS51117"/>
    </source>
</evidence>
<sequence length="104" mass="11801">MKHSFSVTLYPEPFNLAVGGVITSNATCGEDGPETWCRLRGHHQCGVCDSRSQDKGHPPQAAIDNRADTWWQSPTLHSGQQYNYVTLTLDLRQVSTKNYFFYQH</sequence>
<feature type="domain" description="Laminin N-terminal" evidence="3">
    <location>
        <begin position="5"/>
        <end position="104"/>
    </location>
</feature>
<evidence type="ECO:0000313" key="5">
    <source>
        <dbReference type="Proteomes" id="UP001558652"/>
    </source>
</evidence>
<keyword evidence="2" id="KW-0424">Laminin EGF-like domain</keyword>
<gene>
    <name evidence="4" type="ORF">AAG570_001134</name>
</gene>
<organism evidence="4 5">
    <name type="scientific">Ranatra chinensis</name>
    <dbReference type="NCBI Taxonomy" id="642074"/>
    <lineage>
        <taxon>Eukaryota</taxon>
        <taxon>Metazoa</taxon>
        <taxon>Ecdysozoa</taxon>
        <taxon>Arthropoda</taxon>
        <taxon>Hexapoda</taxon>
        <taxon>Insecta</taxon>
        <taxon>Pterygota</taxon>
        <taxon>Neoptera</taxon>
        <taxon>Paraneoptera</taxon>
        <taxon>Hemiptera</taxon>
        <taxon>Heteroptera</taxon>
        <taxon>Panheteroptera</taxon>
        <taxon>Nepomorpha</taxon>
        <taxon>Nepidae</taxon>
        <taxon>Ranatrinae</taxon>
        <taxon>Ranatra</taxon>
    </lineage>
</organism>
<name>A0ABD0YXF2_9HEMI</name>
<dbReference type="PANTHER" id="PTHR10574:SF436">
    <property type="entry name" value="LAMININ SUBUNIT ALPHA-2"/>
    <property type="match status" value="1"/>
</dbReference>